<keyword evidence="4" id="KW-1185">Reference proteome</keyword>
<dbReference type="Pfam" id="PF10988">
    <property type="entry name" value="DUF2807"/>
    <property type="match status" value="1"/>
</dbReference>
<dbReference type="AlphaFoldDB" id="U2QM80"/>
<accession>U2QM80</accession>
<dbReference type="InterPro" id="IPR021255">
    <property type="entry name" value="DUF2807"/>
</dbReference>
<feature type="signal peptide" evidence="1">
    <location>
        <begin position="1"/>
        <end position="19"/>
    </location>
</feature>
<reference evidence="3 4" key="1">
    <citation type="submission" date="2013-08" db="EMBL/GenBank/DDBJ databases">
        <authorList>
            <person name="Durkin A.S."/>
            <person name="Haft D.R."/>
            <person name="McCorrison J."/>
            <person name="Torralba M."/>
            <person name="Gillis M."/>
            <person name="Haft D.H."/>
            <person name="Methe B."/>
            <person name="Sutton G."/>
            <person name="Nelson K.E."/>
        </authorList>
    </citation>
    <scope>NUCLEOTIDE SEQUENCE [LARGE SCALE GENOMIC DNA]</scope>
    <source>
        <strain evidence="3 4">F0067</strain>
    </source>
</reference>
<feature type="chain" id="PRO_5004633381" evidence="1">
    <location>
        <begin position="20"/>
        <end position="258"/>
    </location>
</feature>
<dbReference type="RefSeq" id="WP_021589031.1">
    <property type="nucleotide sequence ID" value="NZ_AWEY01000008.1"/>
</dbReference>
<gene>
    <name evidence="3" type="ORF">HMPREF9135_0026</name>
</gene>
<keyword evidence="1" id="KW-0732">Signal</keyword>
<organism evidence="3 4">
    <name type="scientific">Segatella baroniae F0067</name>
    <dbReference type="NCBI Taxonomy" id="1115809"/>
    <lineage>
        <taxon>Bacteria</taxon>
        <taxon>Pseudomonadati</taxon>
        <taxon>Bacteroidota</taxon>
        <taxon>Bacteroidia</taxon>
        <taxon>Bacteroidales</taxon>
        <taxon>Prevotellaceae</taxon>
        <taxon>Segatella</taxon>
    </lineage>
</organism>
<dbReference type="PROSITE" id="PS51257">
    <property type="entry name" value="PROKAR_LIPOPROTEIN"/>
    <property type="match status" value="1"/>
</dbReference>
<evidence type="ECO:0000313" key="4">
    <source>
        <dbReference type="Proteomes" id="UP000016648"/>
    </source>
</evidence>
<feature type="domain" description="Putative auto-transporter adhesin head GIN" evidence="2">
    <location>
        <begin position="45"/>
        <end position="237"/>
    </location>
</feature>
<dbReference type="PATRIC" id="fig|1115809.3.peg.490"/>
<name>U2QM80_9BACT</name>
<dbReference type="EMBL" id="AWEY01000008">
    <property type="protein sequence ID" value="ERK39902.1"/>
    <property type="molecule type" value="Genomic_DNA"/>
</dbReference>
<sequence>MKKILLICLGVGLGMACMAAGVCSKAVEGLSQKSFRVVRKVNLKNFDKIALAGSYDVVYTQGNGYSIQVVGPEKNVGQVAFEVNRGTLTIRPKCNLSSSFRFGFSKSTDDVVIKVTSPDLIAVTVTGSGSFKAPRLVDTDNLVLALTGSGDILFNNVVCDSYSAKLSGSGDMDIKKIVAQTANLTLMGSGDLDVRQYNVKKTTATLRGSGDLDIVCHDCGTLTADLIGSGDISLKGNVRNVVKNVRGSGDISDSTTRK</sequence>
<comment type="caution">
    <text evidence="3">The sequence shown here is derived from an EMBL/GenBank/DDBJ whole genome shotgun (WGS) entry which is preliminary data.</text>
</comment>
<evidence type="ECO:0000256" key="1">
    <source>
        <dbReference type="SAM" id="SignalP"/>
    </source>
</evidence>
<evidence type="ECO:0000313" key="3">
    <source>
        <dbReference type="EMBL" id="ERK39902.1"/>
    </source>
</evidence>
<dbReference type="Proteomes" id="UP000016648">
    <property type="component" value="Unassembled WGS sequence"/>
</dbReference>
<evidence type="ECO:0000259" key="2">
    <source>
        <dbReference type="Pfam" id="PF10988"/>
    </source>
</evidence>
<dbReference type="Gene3D" id="2.160.20.120">
    <property type="match status" value="1"/>
</dbReference>
<proteinExistence type="predicted"/>
<protein>
    <submittedName>
        <fullName evidence="3">PF10988 family protein</fullName>
    </submittedName>
</protein>